<accession>A0ABU0CRE2</accession>
<dbReference type="RefSeq" id="WP_307338251.1">
    <property type="nucleotide sequence ID" value="NZ_JAUSUQ010000005.1"/>
</dbReference>
<dbReference type="InterPro" id="IPR036916">
    <property type="entry name" value="Sda_sf"/>
</dbReference>
<dbReference type="Gene3D" id="1.10.287.1100">
    <property type="entry name" value="Sporulation inhibitor A"/>
    <property type="match status" value="1"/>
</dbReference>
<gene>
    <name evidence="1" type="ORF">J2S00_001781</name>
</gene>
<comment type="caution">
    <text evidence="1">The sequence shown here is derived from an EMBL/GenBank/DDBJ whole genome shotgun (WGS) entry which is preliminary data.</text>
</comment>
<sequence length="45" mass="5396">MDRLSDRGLIEAYKKAIEIKCSEDFLHLLLEEIQRRNLLPLVLYH</sequence>
<dbReference type="Proteomes" id="UP001232445">
    <property type="component" value="Unassembled WGS sequence"/>
</dbReference>
<protein>
    <recommendedName>
        <fullName evidence="3">Sporulation histidine kinase inhibitor Sda</fullName>
    </recommendedName>
</protein>
<reference evidence="1 2" key="1">
    <citation type="submission" date="2023-07" db="EMBL/GenBank/DDBJ databases">
        <title>Genomic Encyclopedia of Type Strains, Phase IV (KMG-IV): sequencing the most valuable type-strain genomes for metagenomic binning, comparative biology and taxonomic classification.</title>
        <authorList>
            <person name="Goeker M."/>
        </authorList>
    </citation>
    <scope>NUCLEOTIDE SEQUENCE [LARGE SCALE GENOMIC DNA]</scope>
    <source>
        <strain evidence="1 2">DSM 17740</strain>
    </source>
</reference>
<keyword evidence="2" id="KW-1185">Reference proteome</keyword>
<proteinExistence type="predicted"/>
<dbReference type="InterPro" id="IPR015064">
    <property type="entry name" value="Sda"/>
</dbReference>
<dbReference type="EMBL" id="JAUSUQ010000005">
    <property type="protein sequence ID" value="MDQ0338995.1"/>
    <property type="molecule type" value="Genomic_DNA"/>
</dbReference>
<evidence type="ECO:0000313" key="1">
    <source>
        <dbReference type="EMBL" id="MDQ0338995.1"/>
    </source>
</evidence>
<evidence type="ECO:0000313" key="2">
    <source>
        <dbReference type="Proteomes" id="UP001232445"/>
    </source>
</evidence>
<evidence type="ECO:0008006" key="3">
    <source>
        <dbReference type="Google" id="ProtNLM"/>
    </source>
</evidence>
<dbReference type="SUPFAM" id="SSF100985">
    <property type="entry name" value="Sporulation inhibitor Sda"/>
    <property type="match status" value="1"/>
</dbReference>
<name>A0ABU0CRE2_9BACI</name>
<organism evidence="1 2">
    <name type="scientific">Caldalkalibacillus uzonensis</name>
    <dbReference type="NCBI Taxonomy" id="353224"/>
    <lineage>
        <taxon>Bacteria</taxon>
        <taxon>Bacillati</taxon>
        <taxon>Bacillota</taxon>
        <taxon>Bacilli</taxon>
        <taxon>Bacillales</taxon>
        <taxon>Bacillaceae</taxon>
        <taxon>Caldalkalibacillus</taxon>
    </lineage>
</organism>
<dbReference type="Pfam" id="PF08970">
    <property type="entry name" value="Sda"/>
    <property type="match status" value="1"/>
</dbReference>